<dbReference type="AlphaFoldDB" id="A0A1A9ZJT9"/>
<organism evidence="1 2">
    <name type="scientific">Glossina pallidipes</name>
    <name type="common">Tsetse fly</name>
    <dbReference type="NCBI Taxonomy" id="7398"/>
    <lineage>
        <taxon>Eukaryota</taxon>
        <taxon>Metazoa</taxon>
        <taxon>Ecdysozoa</taxon>
        <taxon>Arthropoda</taxon>
        <taxon>Hexapoda</taxon>
        <taxon>Insecta</taxon>
        <taxon>Pterygota</taxon>
        <taxon>Neoptera</taxon>
        <taxon>Endopterygota</taxon>
        <taxon>Diptera</taxon>
        <taxon>Brachycera</taxon>
        <taxon>Muscomorpha</taxon>
        <taxon>Hippoboscoidea</taxon>
        <taxon>Glossinidae</taxon>
        <taxon>Glossina</taxon>
    </lineage>
</organism>
<protein>
    <submittedName>
        <fullName evidence="1">Uncharacterized protein</fullName>
    </submittedName>
</protein>
<reference evidence="2" key="1">
    <citation type="submission" date="2014-03" db="EMBL/GenBank/DDBJ databases">
        <authorList>
            <person name="Aksoy S."/>
            <person name="Warren W."/>
            <person name="Wilson R.K."/>
        </authorList>
    </citation>
    <scope>NUCLEOTIDE SEQUENCE [LARGE SCALE GENOMIC DNA]</scope>
    <source>
        <strain evidence="2">IAEA</strain>
    </source>
</reference>
<accession>A0A1A9ZJT9</accession>
<dbReference type="EnsemblMetazoa" id="GPAI017046-RA">
    <property type="protein sequence ID" value="GPAI017046-PA"/>
    <property type="gene ID" value="GPAI017046"/>
</dbReference>
<sequence>MVWYNTLVSKSVELIGNARVLFSDFIKNYLATQIYFVRRRTSSTRRNLRSQHSQLSQFKL</sequence>
<proteinExistence type="predicted"/>
<evidence type="ECO:0000313" key="1">
    <source>
        <dbReference type="EnsemblMetazoa" id="GPAI017046-PA"/>
    </source>
</evidence>
<reference evidence="1" key="2">
    <citation type="submission" date="2020-05" db="UniProtKB">
        <authorList>
            <consortium name="EnsemblMetazoa"/>
        </authorList>
    </citation>
    <scope>IDENTIFICATION</scope>
    <source>
        <strain evidence="1">IAEA</strain>
    </source>
</reference>
<name>A0A1A9ZJT9_GLOPL</name>
<evidence type="ECO:0000313" key="2">
    <source>
        <dbReference type="Proteomes" id="UP000092445"/>
    </source>
</evidence>
<dbReference type="Proteomes" id="UP000092445">
    <property type="component" value="Unassembled WGS sequence"/>
</dbReference>
<dbReference type="VEuPathDB" id="VectorBase:GPAI017046"/>
<keyword evidence="2" id="KW-1185">Reference proteome</keyword>